<dbReference type="Proteomes" id="UP000269198">
    <property type="component" value="Unassembled WGS sequence"/>
</dbReference>
<sequence length="506" mass="54061">MPDHLRGSRGDRGSGFTEYAAVIILVASVAATATVTFSNRPEGLGEYIICRITSVFAGGGGGDCELPSGGRAGEGGQAQESERAGRDSDERDFTPPRCEAYQTRDSAGYSLYVGLFKFGEEYAFMEQQMADGSYRLTLVPQGELGVEGKAFQLKGSAGEEYQLGAEAKIGAYLKASVGDTWIFDSEQEADRFRDDIVENQVAQQSMQSPQGGAGAAIYYWLNPPPEIPDPKLTTVTGRLEGGGVAEGGLSLEPSGVETPIDIGTGINARIKFSDQVAHRTDTRDPDNPLTATTYQFSGQGAIGGEVAGRGGQAEGEMSGAVRVARNEAGEPVELVYVTTVEGGLASRDRYGGKYEKHKGGAKDKDGESTVHETRTTLKLDTPEERAIAEEYIQREGAEGLIGGSKLAFSQMFSDDDDLFTEPPDNGDEFERLMYEKATVSNITQDKTTDINTYGGKAAIGLGLGAKIGTESSEQRTVESQQLGAPDPETGTREFEEYEECLAVSHE</sequence>
<keyword evidence="2" id="KW-1133">Transmembrane helix</keyword>
<comment type="caution">
    <text evidence="3">The sequence shown here is derived from an EMBL/GenBank/DDBJ whole genome shotgun (WGS) entry which is preliminary data.</text>
</comment>
<reference evidence="3 4" key="1">
    <citation type="submission" date="2018-11" db="EMBL/GenBank/DDBJ databases">
        <title>The genome draft of YIM 96095.</title>
        <authorList>
            <person name="Tang S.-K."/>
            <person name="Chunyu W.-X."/>
            <person name="Feng Y.-Z."/>
        </authorList>
    </citation>
    <scope>NUCLEOTIDE SEQUENCE [LARGE SCALE GENOMIC DNA]</scope>
    <source>
        <strain evidence="3 4">YIM 96095</strain>
    </source>
</reference>
<organism evidence="3 4">
    <name type="scientific">Halostreptopolyspora alba</name>
    <dbReference type="NCBI Taxonomy" id="2487137"/>
    <lineage>
        <taxon>Bacteria</taxon>
        <taxon>Bacillati</taxon>
        <taxon>Actinomycetota</taxon>
        <taxon>Actinomycetes</taxon>
        <taxon>Streptosporangiales</taxon>
        <taxon>Nocardiopsidaceae</taxon>
        <taxon>Halostreptopolyspora</taxon>
    </lineage>
</organism>
<keyword evidence="2" id="KW-0472">Membrane</keyword>
<accession>A0A3N0E136</accession>
<feature type="region of interest" description="Disordered" evidence="1">
    <location>
        <begin position="469"/>
        <end position="493"/>
    </location>
</feature>
<feature type="transmembrane region" description="Helical" evidence="2">
    <location>
        <begin position="16"/>
        <end position="37"/>
    </location>
</feature>
<feature type="compositionally biased region" description="Basic and acidic residues" evidence="1">
    <location>
        <begin position="80"/>
        <end position="94"/>
    </location>
</feature>
<keyword evidence="4" id="KW-1185">Reference proteome</keyword>
<protein>
    <submittedName>
        <fullName evidence="3">Uncharacterized protein</fullName>
    </submittedName>
</protein>
<dbReference type="EMBL" id="RJMB01000033">
    <property type="protein sequence ID" value="RNL81557.1"/>
    <property type="molecule type" value="Genomic_DNA"/>
</dbReference>
<dbReference type="RefSeq" id="WP_123203396.1">
    <property type="nucleotide sequence ID" value="NZ_RJMB01000033.1"/>
</dbReference>
<dbReference type="OrthoDB" id="3455227at2"/>
<evidence type="ECO:0000256" key="2">
    <source>
        <dbReference type="SAM" id="Phobius"/>
    </source>
</evidence>
<evidence type="ECO:0000256" key="1">
    <source>
        <dbReference type="SAM" id="MobiDB-lite"/>
    </source>
</evidence>
<feature type="region of interest" description="Disordered" evidence="1">
    <location>
        <begin position="354"/>
        <end position="375"/>
    </location>
</feature>
<dbReference type="AlphaFoldDB" id="A0A3N0E136"/>
<proteinExistence type="predicted"/>
<name>A0A3N0E136_9ACTN</name>
<gene>
    <name evidence="3" type="ORF">EFW17_22135</name>
</gene>
<feature type="region of interest" description="Disordered" evidence="1">
    <location>
        <begin position="66"/>
        <end position="96"/>
    </location>
</feature>
<evidence type="ECO:0000313" key="4">
    <source>
        <dbReference type="Proteomes" id="UP000269198"/>
    </source>
</evidence>
<evidence type="ECO:0000313" key="3">
    <source>
        <dbReference type="EMBL" id="RNL81557.1"/>
    </source>
</evidence>
<keyword evidence="2" id="KW-0812">Transmembrane</keyword>